<dbReference type="EMBL" id="SWAV01000003">
    <property type="protein sequence ID" value="TKA91327.1"/>
    <property type="molecule type" value="Genomic_DNA"/>
</dbReference>
<dbReference type="OrthoDB" id="9795117at2"/>
<protein>
    <submittedName>
        <fullName evidence="3">Sulfurtransferase complex subunit TusB</fullName>
    </submittedName>
    <submittedName>
        <fullName evidence="1">tRNA 2-thiouridine synthesizing protein B</fullName>
    </submittedName>
</protein>
<dbReference type="GO" id="GO:1990228">
    <property type="term" value="C:sulfurtransferase complex"/>
    <property type="evidence" value="ECO:0007669"/>
    <property type="project" value="TreeGrafter"/>
</dbReference>
<evidence type="ECO:0000313" key="2">
    <source>
        <dbReference type="EMBL" id="SFM28741.1"/>
    </source>
</evidence>
<evidence type="ECO:0000313" key="6">
    <source>
        <dbReference type="Proteomes" id="UP000305198"/>
    </source>
</evidence>
<organism evidence="3 6">
    <name type="scientific">Halopseudomonas bauzanensis</name>
    <dbReference type="NCBI Taxonomy" id="653930"/>
    <lineage>
        <taxon>Bacteria</taxon>
        <taxon>Pseudomonadati</taxon>
        <taxon>Pseudomonadota</taxon>
        <taxon>Gammaproteobacteria</taxon>
        <taxon>Pseudomonadales</taxon>
        <taxon>Pseudomonadaceae</taxon>
        <taxon>Halopseudomonas</taxon>
    </lineage>
</organism>
<reference evidence="3 6" key="2">
    <citation type="submission" date="2019-04" db="EMBL/GenBank/DDBJ databases">
        <title>Crypto-aerobic microbial life in anoxic (sulfidic) marine sediments.</title>
        <authorList>
            <person name="Bhattacharya S."/>
            <person name="Roy C."/>
            <person name="Mondal N."/>
            <person name="Sarkar J."/>
            <person name="Mandal S."/>
            <person name="Rameez M.J."/>
            <person name="Ghosh W."/>
        </authorList>
    </citation>
    <scope>NUCLEOTIDE SEQUENCE [LARGE SCALE GENOMIC DNA]</scope>
    <source>
        <strain evidence="3 6">SBBB</strain>
    </source>
</reference>
<gene>
    <name evidence="3" type="primary">dsrH</name>
    <name evidence="3" type="ORF">FA869_09395</name>
    <name evidence="2" type="ORF">SAMN04487855_3021</name>
    <name evidence="1" type="ORF">SAMN05216589_3022</name>
</gene>
<dbReference type="NCBIfam" id="TIGR03011">
    <property type="entry name" value="sulf_tusB_dsrH"/>
    <property type="match status" value="1"/>
</dbReference>
<dbReference type="Proteomes" id="UP000186904">
    <property type="component" value="Unassembled WGS sequence"/>
</dbReference>
<dbReference type="RefSeq" id="WP_036989978.1">
    <property type="nucleotide sequence ID" value="NZ_FOGN01000007.1"/>
</dbReference>
<evidence type="ECO:0000313" key="3">
    <source>
        <dbReference type="EMBL" id="TKA91327.1"/>
    </source>
</evidence>
<dbReference type="PANTHER" id="PTHR37526">
    <property type="entry name" value="PROTEIN TUSB"/>
    <property type="match status" value="1"/>
</dbReference>
<dbReference type="Proteomes" id="UP000186599">
    <property type="component" value="Unassembled WGS sequence"/>
</dbReference>
<keyword evidence="4" id="KW-1185">Reference proteome</keyword>
<evidence type="ECO:0000313" key="1">
    <source>
        <dbReference type="EMBL" id="SES29159.1"/>
    </source>
</evidence>
<evidence type="ECO:0000313" key="5">
    <source>
        <dbReference type="Proteomes" id="UP000186904"/>
    </source>
</evidence>
<sequence>MLHILRHSPHADSRFASCLRAINADQSLLLIEDAVYTLLPGTSGRNALEYLPASVSLYTLESDLLGRGVALDDISSRIEVIDYQMMVALCTEHAKVVSW</sequence>
<dbReference type="Gene3D" id="3.40.1260.10">
    <property type="entry name" value="DsrEFH-like"/>
    <property type="match status" value="1"/>
</dbReference>
<dbReference type="SUPFAM" id="SSF75169">
    <property type="entry name" value="DsrEFH-like"/>
    <property type="match status" value="1"/>
</dbReference>
<keyword evidence="3" id="KW-0808">Transferase</keyword>
<accession>A0A031MJY4</accession>
<dbReference type="AlphaFoldDB" id="A0A031MJY4"/>
<dbReference type="GO" id="GO:0002143">
    <property type="term" value="P:tRNA wobble position uridine thiolation"/>
    <property type="evidence" value="ECO:0007669"/>
    <property type="project" value="InterPro"/>
</dbReference>
<proteinExistence type="predicted"/>
<reference evidence="4 5" key="1">
    <citation type="submission" date="2016-10" db="EMBL/GenBank/DDBJ databases">
        <authorList>
            <person name="de Groot N.N."/>
        </authorList>
    </citation>
    <scope>NUCLEOTIDE SEQUENCE [LARGE SCALE GENOMIC DNA]</scope>
    <source>
        <strain evidence="2 4">CGMCC 1.9095</strain>
        <strain evidence="1 5">DSM 22558</strain>
    </source>
</reference>
<dbReference type="GO" id="GO:0016740">
    <property type="term" value="F:transferase activity"/>
    <property type="evidence" value="ECO:0007669"/>
    <property type="project" value="UniProtKB-KW"/>
</dbReference>
<dbReference type="EMBL" id="FOGN01000007">
    <property type="protein sequence ID" value="SES29159.1"/>
    <property type="molecule type" value="Genomic_DNA"/>
</dbReference>
<dbReference type="InterPro" id="IPR007215">
    <property type="entry name" value="Sulphur_relay_TusB/DsrH"/>
</dbReference>
<dbReference type="PANTHER" id="PTHR37526:SF1">
    <property type="entry name" value="PROTEIN TUSB"/>
    <property type="match status" value="1"/>
</dbReference>
<name>A0A031MJY4_9GAMM</name>
<dbReference type="Proteomes" id="UP000305198">
    <property type="component" value="Unassembled WGS sequence"/>
</dbReference>
<dbReference type="STRING" id="653930.SAMN05216589_3022"/>
<dbReference type="InterPro" id="IPR027396">
    <property type="entry name" value="DsrEFH-like"/>
</dbReference>
<dbReference type="Pfam" id="PF04077">
    <property type="entry name" value="DsrH"/>
    <property type="match status" value="1"/>
</dbReference>
<evidence type="ECO:0000313" key="4">
    <source>
        <dbReference type="Proteomes" id="UP000186599"/>
    </source>
</evidence>
<dbReference type="EMBL" id="FOUA01000007">
    <property type="protein sequence ID" value="SFM28741.1"/>
    <property type="molecule type" value="Genomic_DNA"/>
</dbReference>